<feature type="compositionally biased region" description="Pro residues" evidence="1">
    <location>
        <begin position="74"/>
        <end position="86"/>
    </location>
</feature>
<keyword evidence="2" id="KW-0472">Membrane</keyword>
<reference evidence="3" key="1">
    <citation type="submission" date="2020-06" db="EMBL/GenBank/DDBJ databases">
        <title>Legume-microbial interactions unlock mineral nutrients during tropical forest succession.</title>
        <authorList>
            <person name="Epihov D.Z."/>
        </authorList>
    </citation>
    <scope>NUCLEOTIDE SEQUENCE [LARGE SCALE GENOMIC DNA]</scope>
    <source>
        <strain evidence="3">Pan2503</strain>
    </source>
</reference>
<proteinExistence type="predicted"/>
<keyword evidence="2" id="KW-1133">Transmembrane helix</keyword>
<gene>
    <name evidence="3" type="ORF">HRJ53_02850</name>
</gene>
<protein>
    <recommendedName>
        <fullName evidence="5">DUF5668 domain-containing protein</fullName>
    </recommendedName>
</protein>
<dbReference type="EMBL" id="JACDQQ010000288">
    <property type="protein sequence ID" value="MBA0083911.1"/>
    <property type="molecule type" value="Genomic_DNA"/>
</dbReference>
<feature type="compositionally biased region" description="Polar residues" evidence="1">
    <location>
        <begin position="88"/>
        <end position="97"/>
    </location>
</feature>
<accession>A0A7V8SVI6</accession>
<dbReference type="AlphaFoldDB" id="A0A7V8SVI6"/>
<evidence type="ECO:0000313" key="3">
    <source>
        <dbReference type="EMBL" id="MBA0083911.1"/>
    </source>
</evidence>
<evidence type="ECO:0008006" key="5">
    <source>
        <dbReference type="Google" id="ProtNLM"/>
    </source>
</evidence>
<dbReference type="Proteomes" id="UP000567293">
    <property type="component" value="Unassembled WGS sequence"/>
</dbReference>
<evidence type="ECO:0000256" key="1">
    <source>
        <dbReference type="SAM" id="MobiDB-lite"/>
    </source>
</evidence>
<feature type="transmembrane region" description="Helical" evidence="2">
    <location>
        <begin position="38"/>
        <end position="59"/>
    </location>
</feature>
<feature type="region of interest" description="Disordered" evidence="1">
    <location>
        <begin position="66"/>
        <end position="97"/>
    </location>
</feature>
<comment type="caution">
    <text evidence="3">The sequence shown here is derived from an EMBL/GenBank/DDBJ whole genome shotgun (WGS) entry which is preliminary data.</text>
</comment>
<sequence>MSNRVRCNCHRCVIRGLMGPAVVVTVGVLFLLDQLRGGYLSFGNTFPVILIVIGVISLASNLAPDDGHISGTGAPPPPGTTRPPENPYASQGQGSGR</sequence>
<keyword evidence="4" id="KW-1185">Reference proteome</keyword>
<feature type="transmembrane region" description="Helical" evidence="2">
    <location>
        <begin position="12"/>
        <end position="32"/>
    </location>
</feature>
<evidence type="ECO:0000256" key="2">
    <source>
        <dbReference type="SAM" id="Phobius"/>
    </source>
</evidence>
<keyword evidence="2" id="KW-0812">Transmembrane</keyword>
<evidence type="ECO:0000313" key="4">
    <source>
        <dbReference type="Proteomes" id="UP000567293"/>
    </source>
</evidence>
<organism evidence="3 4">
    <name type="scientific">Candidatus Acidiferrum panamense</name>
    <dbReference type="NCBI Taxonomy" id="2741543"/>
    <lineage>
        <taxon>Bacteria</taxon>
        <taxon>Pseudomonadati</taxon>
        <taxon>Acidobacteriota</taxon>
        <taxon>Terriglobia</taxon>
        <taxon>Candidatus Acidiferrales</taxon>
        <taxon>Candidatus Acidiferrum</taxon>
    </lineage>
</organism>
<name>A0A7V8SVI6_9BACT</name>